<proteinExistence type="predicted"/>
<comment type="caution">
    <text evidence="1">The sequence shown here is derived from an EMBL/GenBank/DDBJ whole genome shotgun (WGS) entry which is preliminary data.</text>
</comment>
<sequence>MTPTPLRLQAVDDVGHAPDRIVDRVLARQDRVAPSARATWRRLLALLADRRGDPASDQLCAVLANLVGIVAFGDAEDFAASAGLHDTLGERRLAVLQQRAARLLEQDAERRWSALACHRWLTADPSVPGASTCAAVAHAFVLTGIESVPEPATPLASVRELIEVATHGTVDEWRSHLSAVAASPWGADGDHLLRLARRSESPALHVAMEEVVTLCRELRRLHERTQVARHIRQCVARSGVSQREFATWVGTSPSRLSTYASGRVVPSATMLLRIRRASRALAQRAAGEISSPCGA</sequence>
<accession>A0A5C4VNC3</accession>
<dbReference type="SUPFAM" id="SSF47413">
    <property type="entry name" value="lambda repressor-like DNA-binding domains"/>
    <property type="match status" value="1"/>
</dbReference>
<dbReference type="OrthoDB" id="4409301at2"/>
<evidence type="ECO:0000313" key="1">
    <source>
        <dbReference type="EMBL" id="TNM37394.1"/>
    </source>
</evidence>
<dbReference type="Gene3D" id="1.10.260.40">
    <property type="entry name" value="lambda repressor-like DNA-binding domains"/>
    <property type="match status" value="1"/>
</dbReference>
<dbReference type="CDD" id="cd00093">
    <property type="entry name" value="HTH_XRE"/>
    <property type="match status" value="1"/>
</dbReference>
<reference evidence="1 2" key="1">
    <citation type="journal article" date="2016" name="Int. J. Syst. Evol. Microbiol.">
        <title>Nocardioides albidus sp. nov., an actinobacterium isolated from garden soil.</title>
        <authorList>
            <person name="Singh H."/>
            <person name="Du J."/>
            <person name="Trinh H."/>
            <person name="Won K."/>
            <person name="Yang J.E."/>
            <person name="Yin C."/>
            <person name="Kook M."/>
            <person name="Yi T.H."/>
        </authorList>
    </citation>
    <scope>NUCLEOTIDE SEQUENCE [LARGE SCALE GENOMIC DNA]</scope>
    <source>
        <strain evidence="1 2">CCTCC AB 2015297</strain>
    </source>
</reference>
<dbReference type="EMBL" id="VDMP01000026">
    <property type="protein sequence ID" value="TNM37394.1"/>
    <property type="molecule type" value="Genomic_DNA"/>
</dbReference>
<gene>
    <name evidence="1" type="ORF">FHP29_16305</name>
</gene>
<evidence type="ECO:0000313" key="2">
    <source>
        <dbReference type="Proteomes" id="UP000313231"/>
    </source>
</evidence>
<keyword evidence="2" id="KW-1185">Reference proteome</keyword>
<dbReference type="AlphaFoldDB" id="A0A5C4VNC3"/>
<dbReference type="InterPro" id="IPR001387">
    <property type="entry name" value="Cro/C1-type_HTH"/>
</dbReference>
<dbReference type="Pfam" id="PF13560">
    <property type="entry name" value="HTH_31"/>
    <property type="match status" value="1"/>
</dbReference>
<protein>
    <submittedName>
        <fullName evidence="1">Helix-turn-helix domain-containing protein</fullName>
    </submittedName>
</protein>
<name>A0A5C4VNC3_9ACTN</name>
<dbReference type="GO" id="GO:0003677">
    <property type="term" value="F:DNA binding"/>
    <property type="evidence" value="ECO:0007669"/>
    <property type="project" value="InterPro"/>
</dbReference>
<dbReference type="InterPro" id="IPR010982">
    <property type="entry name" value="Lambda_DNA-bd_dom_sf"/>
</dbReference>
<organism evidence="1 2">
    <name type="scientific">Nocardioides albidus</name>
    <dbReference type="NCBI Taxonomy" id="1517589"/>
    <lineage>
        <taxon>Bacteria</taxon>
        <taxon>Bacillati</taxon>
        <taxon>Actinomycetota</taxon>
        <taxon>Actinomycetes</taxon>
        <taxon>Propionibacteriales</taxon>
        <taxon>Nocardioidaceae</taxon>
        <taxon>Nocardioides</taxon>
    </lineage>
</organism>
<dbReference type="Proteomes" id="UP000313231">
    <property type="component" value="Unassembled WGS sequence"/>
</dbReference>
<dbReference type="RefSeq" id="WP_139623935.1">
    <property type="nucleotide sequence ID" value="NZ_VDMP01000026.1"/>
</dbReference>